<dbReference type="Proteomes" id="UP000318571">
    <property type="component" value="Chromosome 10"/>
</dbReference>
<sequence>MKDRHFNSNVLEVYQKLDCHQQTVLEVSLEKFLVKCPPGFFSWSSSTSSSLSSSSSSFSSSYSSSLMQLTETKRCGSSSDDPSSPSPTRASNFRNLKPTMLPMCERTQGCWLAREYRVEPPHALYNQLSIFI</sequence>
<dbReference type="AlphaFoldDB" id="A0A553NE85"/>
<evidence type="ECO:0000313" key="3">
    <source>
        <dbReference type="Proteomes" id="UP000318571"/>
    </source>
</evidence>
<gene>
    <name evidence="2" type="ORF">TCAL_15204</name>
</gene>
<organism evidence="2 3">
    <name type="scientific">Tigriopus californicus</name>
    <name type="common">Marine copepod</name>
    <dbReference type="NCBI Taxonomy" id="6832"/>
    <lineage>
        <taxon>Eukaryota</taxon>
        <taxon>Metazoa</taxon>
        <taxon>Ecdysozoa</taxon>
        <taxon>Arthropoda</taxon>
        <taxon>Crustacea</taxon>
        <taxon>Multicrustacea</taxon>
        <taxon>Hexanauplia</taxon>
        <taxon>Copepoda</taxon>
        <taxon>Harpacticoida</taxon>
        <taxon>Harpacticidae</taxon>
        <taxon>Tigriopus</taxon>
    </lineage>
</organism>
<dbReference type="EMBL" id="VCGU01000458">
    <property type="protein sequence ID" value="TRY63762.1"/>
    <property type="molecule type" value="Genomic_DNA"/>
</dbReference>
<protein>
    <submittedName>
        <fullName evidence="2">Uncharacterized protein</fullName>
    </submittedName>
</protein>
<name>A0A553NE85_TIGCA</name>
<comment type="caution">
    <text evidence="2">The sequence shown here is derived from an EMBL/GenBank/DDBJ whole genome shotgun (WGS) entry which is preliminary data.</text>
</comment>
<feature type="region of interest" description="Disordered" evidence="1">
    <location>
        <begin position="70"/>
        <end position="94"/>
    </location>
</feature>
<feature type="compositionally biased region" description="Low complexity" evidence="1">
    <location>
        <begin position="77"/>
        <end position="87"/>
    </location>
</feature>
<evidence type="ECO:0000256" key="1">
    <source>
        <dbReference type="SAM" id="MobiDB-lite"/>
    </source>
</evidence>
<evidence type="ECO:0000313" key="2">
    <source>
        <dbReference type="EMBL" id="TRY63762.1"/>
    </source>
</evidence>
<proteinExistence type="predicted"/>
<keyword evidence="3" id="KW-1185">Reference proteome</keyword>
<accession>A0A553NE85</accession>
<reference evidence="2 3" key="1">
    <citation type="journal article" date="2018" name="Nat. Ecol. Evol.">
        <title>Genomic signatures of mitonuclear coevolution across populations of Tigriopus californicus.</title>
        <authorList>
            <person name="Barreto F.S."/>
            <person name="Watson E.T."/>
            <person name="Lima T.G."/>
            <person name="Willett C.S."/>
            <person name="Edmands S."/>
            <person name="Li W."/>
            <person name="Burton R.S."/>
        </authorList>
    </citation>
    <scope>NUCLEOTIDE SEQUENCE [LARGE SCALE GENOMIC DNA]</scope>
    <source>
        <strain evidence="2 3">San Diego</strain>
    </source>
</reference>